<organism evidence="2 3">
    <name type="scientific">Brumicola blandensis</name>
    <dbReference type="NCBI Taxonomy" id="3075611"/>
    <lineage>
        <taxon>Bacteria</taxon>
        <taxon>Pseudomonadati</taxon>
        <taxon>Pseudomonadota</taxon>
        <taxon>Gammaproteobacteria</taxon>
        <taxon>Alteromonadales</taxon>
        <taxon>Alteromonadaceae</taxon>
        <taxon>Brumicola</taxon>
    </lineage>
</organism>
<dbReference type="RefSeq" id="WP_311362820.1">
    <property type="nucleotide sequence ID" value="NZ_JAVRIE010000007.1"/>
</dbReference>
<dbReference type="AlphaFoldDB" id="A0AAW8RA37"/>
<sequence>MNKLINVKRLNCVFLMLSSLSICTAANATQDIEFSGFGRVVGGAISDKDLSFNGYDKNLSLDQQSLIALRADYTFTDDISFVGQVIGHSADTRDSGIQWLYLNYQATSNWSLKLGRQRIPFFNYSDVIDVGFAYPWISPPTQVYTNYVFSDFEGLSSRYDFINNSASGAVTAYYGAFDGDIYVSNDRRQADVKYIAGVAVEASWSGFDFSAAYHQGEVAVKNPGLEPFIDSLRQLGFNNSALALEIDGEATFAKLGLAYETFDYYFRTEWTQIDSKVHFVPKVSAAYVSVGYHLSNVLLHATYATSDAEYNEFPDEIPIGIAPQLDALAFGYQQVVNSLPVDSLDSLTVGARYDYSTNIAVKAELSFLNAEDGERGFFDEFPNDSGDRQSTLYQLAIEWVF</sequence>
<feature type="signal peptide" evidence="1">
    <location>
        <begin position="1"/>
        <end position="28"/>
    </location>
</feature>
<protein>
    <recommendedName>
        <fullName evidence="4">Porin</fullName>
    </recommendedName>
</protein>
<evidence type="ECO:0000313" key="3">
    <source>
        <dbReference type="Proteomes" id="UP001249020"/>
    </source>
</evidence>
<dbReference type="Proteomes" id="UP001249020">
    <property type="component" value="Unassembled WGS sequence"/>
</dbReference>
<name>A0AAW8RA37_9ALTE</name>
<keyword evidence="1" id="KW-0732">Signal</keyword>
<feature type="chain" id="PRO_5043409710" description="Porin" evidence="1">
    <location>
        <begin position="29"/>
        <end position="401"/>
    </location>
</feature>
<proteinExistence type="predicted"/>
<accession>A0AAW8RA37</accession>
<evidence type="ECO:0000256" key="1">
    <source>
        <dbReference type="SAM" id="SignalP"/>
    </source>
</evidence>
<evidence type="ECO:0000313" key="2">
    <source>
        <dbReference type="EMBL" id="MDT0584053.1"/>
    </source>
</evidence>
<gene>
    <name evidence="2" type="ORF">RM544_16010</name>
</gene>
<evidence type="ECO:0008006" key="4">
    <source>
        <dbReference type="Google" id="ProtNLM"/>
    </source>
</evidence>
<keyword evidence="3" id="KW-1185">Reference proteome</keyword>
<dbReference type="SUPFAM" id="SSF56935">
    <property type="entry name" value="Porins"/>
    <property type="match status" value="1"/>
</dbReference>
<comment type="caution">
    <text evidence="2">The sequence shown here is derived from an EMBL/GenBank/DDBJ whole genome shotgun (WGS) entry which is preliminary data.</text>
</comment>
<reference evidence="2 3" key="1">
    <citation type="submission" date="2023-09" db="EMBL/GenBank/DDBJ databases">
        <authorList>
            <person name="Rey-Velasco X."/>
        </authorList>
    </citation>
    <scope>NUCLEOTIDE SEQUENCE [LARGE SCALE GENOMIC DNA]</scope>
    <source>
        <strain evidence="2 3">W409</strain>
    </source>
</reference>
<dbReference type="EMBL" id="JAVRIE010000007">
    <property type="protein sequence ID" value="MDT0584053.1"/>
    <property type="molecule type" value="Genomic_DNA"/>
</dbReference>